<proteinExistence type="predicted"/>
<sequence>MTDSSHAHGDRPPPNRILFRPLPSSHSSHHLHQLQPVHLVHIHSRTRAFSMYRSPPSKLSPNKTAGGSAFMQVNPSHFILLAPLRVQVQYTETRSTRILKTYDFLGDSPGGSPISKTRESRMPSVPESRERSSSPPLPTPGPAIFVSPPIPIDCDCSSPDFDMNWHVHMARVRQSRLGERLKRAFAVAAPPAVEQVHVYPPSHSHSQLSHSHDSHAPHDFSQPYTPPWLTLPLRAETRTRKKPKRRRLESRRSGVECLRRSRRALWLCFCRCGVLKMKARMPLACLPWKNEDTFSFTTSLSRAPRPRKMAARVKASE</sequence>
<dbReference type="Proteomes" id="UP000076798">
    <property type="component" value="Unassembled WGS sequence"/>
</dbReference>
<gene>
    <name evidence="2" type="ORF">SISSUDRAFT_426998</name>
</gene>
<dbReference type="EMBL" id="KV428028">
    <property type="protein sequence ID" value="KZT40767.1"/>
    <property type="molecule type" value="Genomic_DNA"/>
</dbReference>
<dbReference type="OrthoDB" id="3357948at2759"/>
<dbReference type="AlphaFoldDB" id="A0A166FL49"/>
<evidence type="ECO:0000256" key="1">
    <source>
        <dbReference type="SAM" id="MobiDB-lite"/>
    </source>
</evidence>
<feature type="compositionally biased region" description="Basic and acidic residues" evidence="1">
    <location>
        <begin position="116"/>
        <end position="132"/>
    </location>
</feature>
<feature type="region of interest" description="Disordered" evidence="1">
    <location>
        <begin position="200"/>
        <end position="225"/>
    </location>
</feature>
<evidence type="ECO:0000313" key="3">
    <source>
        <dbReference type="Proteomes" id="UP000076798"/>
    </source>
</evidence>
<reference evidence="2 3" key="1">
    <citation type="journal article" date="2016" name="Mol. Biol. Evol.">
        <title>Comparative Genomics of Early-Diverging Mushroom-Forming Fungi Provides Insights into the Origins of Lignocellulose Decay Capabilities.</title>
        <authorList>
            <person name="Nagy L.G."/>
            <person name="Riley R."/>
            <person name="Tritt A."/>
            <person name="Adam C."/>
            <person name="Daum C."/>
            <person name="Floudas D."/>
            <person name="Sun H."/>
            <person name="Yadav J.S."/>
            <person name="Pangilinan J."/>
            <person name="Larsson K.H."/>
            <person name="Matsuura K."/>
            <person name="Barry K."/>
            <person name="Labutti K."/>
            <person name="Kuo R."/>
            <person name="Ohm R.A."/>
            <person name="Bhattacharya S.S."/>
            <person name="Shirouzu T."/>
            <person name="Yoshinaga Y."/>
            <person name="Martin F.M."/>
            <person name="Grigoriev I.V."/>
            <person name="Hibbett D.S."/>
        </authorList>
    </citation>
    <scope>NUCLEOTIDE SEQUENCE [LARGE SCALE GENOMIC DNA]</scope>
    <source>
        <strain evidence="2 3">HHB10207 ss-3</strain>
    </source>
</reference>
<organism evidence="2 3">
    <name type="scientific">Sistotremastrum suecicum HHB10207 ss-3</name>
    <dbReference type="NCBI Taxonomy" id="1314776"/>
    <lineage>
        <taxon>Eukaryota</taxon>
        <taxon>Fungi</taxon>
        <taxon>Dikarya</taxon>
        <taxon>Basidiomycota</taxon>
        <taxon>Agaricomycotina</taxon>
        <taxon>Agaricomycetes</taxon>
        <taxon>Sistotremastrales</taxon>
        <taxon>Sistotremastraceae</taxon>
        <taxon>Sistotremastrum</taxon>
    </lineage>
</organism>
<accession>A0A166FL49</accession>
<evidence type="ECO:0000313" key="2">
    <source>
        <dbReference type="EMBL" id="KZT40767.1"/>
    </source>
</evidence>
<protein>
    <submittedName>
        <fullName evidence="2">Uncharacterized protein</fullName>
    </submittedName>
</protein>
<name>A0A166FL49_9AGAM</name>
<keyword evidence="3" id="KW-1185">Reference proteome</keyword>
<feature type="region of interest" description="Disordered" evidence="1">
    <location>
        <begin position="108"/>
        <end position="143"/>
    </location>
</feature>